<dbReference type="GO" id="GO:0009313">
    <property type="term" value="P:oligosaccharide catabolic process"/>
    <property type="evidence" value="ECO:0007669"/>
    <property type="project" value="TreeGrafter"/>
</dbReference>
<evidence type="ECO:0000256" key="5">
    <source>
        <dbReference type="ARBA" id="ARBA00023295"/>
    </source>
</evidence>
<dbReference type="OMA" id="FICVEKY"/>
<dbReference type="InterPro" id="IPR011040">
    <property type="entry name" value="Sialidase"/>
</dbReference>
<reference evidence="7 8" key="1">
    <citation type="journal article" date="2018" name="Nat. Ecol. Evol.">
        <title>Shark genomes provide insights into elasmobranch evolution and the origin of vertebrates.</title>
        <authorList>
            <person name="Hara Y"/>
            <person name="Yamaguchi K"/>
            <person name="Onimaru K"/>
            <person name="Kadota M"/>
            <person name="Koyanagi M"/>
            <person name="Keeley SD"/>
            <person name="Tatsumi K"/>
            <person name="Tanaka K"/>
            <person name="Motone F"/>
            <person name="Kageyama Y"/>
            <person name="Nozu R"/>
            <person name="Adachi N"/>
            <person name="Nishimura O"/>
            <person name="Nakagawa R"/>
            <person name="Tanegashima C"/>
            <person name="Kiyatake I"/>
            <person name="Matsumoto R"/>
            <person name="Murakumo K"/>
            <person name="Nishida K"/>
            <person name="Terakita A"/>
            <person name="Kuratani S"/>
            <person name="Sato K"/>
            <person name="Hyodo S Kuraku.S."/>
        </authorList>
    </citation>
    <scope>NUCLEOTIDE SEQUENCE [LARGE SCALE GENOMIC DNA]</scope>
</reference>
<dbReference type="InterPro" id="IPR036278">
    <property type="entry name" value="Sialidase_sf"/>
</dbReference>
<dbReference type="PANTHER" id="PTHR10628">
    <property type="entry name" value="SIALIDASE"/>
    <property type="match status" value="1"/>
</dbReference>
<keyword evidence="8" id="KW-1185">Reference proteome</keyword>
<comment type="caution">
    <text evidence="7">The sequence shown here is derived from an EMBL/GenBank/DDBJ whole genome shotgun (WGS) entry which is preliminary data.</text>
</comment>
<keyword evidence="5" id="KW-0378">Hydrolase</keyword>
<dbReference type="InterPro" id="IPR026856">
    <property type="entry name" value="Sialidase_fam"/>
</dbReference>
<dbReference type="Proteomes" id="UP000288216">
    <property type="component" value="Unassembled WGS sequence"/>
</dbReference>
<dbReference type="STRING" id="75743.A0A401NPM1"/>
<evidence type="ECO:0000256" key="3">
    <source>
        <dbReference type="ARBA" id="ARBA00012733"/>
    </source>
</evidence>
<dbReference type="EC" id="3.2.1.18" evidence="3"/>
<sequence>MLRAQLALVSIETDGAGPECGTMSVDFLPRKDILFESERNGVVYRIPSLLYLKKHKTFLAFAEKRTSARDVDAKILVMRRGKHIKGSVKWEDEVPLETAMLPGYRTMNPCPVYERRRGVIFLFFICVKEGVSEAQQIWWGKASARLCHVLSRDAGASWSGLKDLTHSVLDNQSCKWGTFGVGPGHGVQTQEERLIVPAYAYIIRRECWLIPPWFFTQPHSLYFYSDDGGDSWKVSEPITEYQALECELAEITITDSYHVLYCNARTNGCRRMEALSQDPSNIEIVRLAKGLSETKGGCQGSVVSFQPPKSIGKPSNRHEPLIEMSWLVYTHPTGEPCCFFHRRNRTNLGVYINLMPLKPKHWYGPWIIQTGPSGYSDLIYLDEIETFACLYECGASKSWEQIAFCLFTIEDVMENIF</sequence>
<keyword evidence="5" id="KW-0326">Glycosidase</keyword>
<protein>
    <recommendedName>
        <fullName evidence="3">exo-alpha-sialidase</fullName>
        <ecNumber evidence="3">3.2.1.18</ecNumber>
    </recommendedName>
</protein>
<dbReference type="GO" id="GO:0016020">
    <property type="term" value="C:membrane"/>
    <property type="evidence" value="ECO:0007669"/>
    <property type="project" value="TreeGrafter"/>
</dbReference>
<accession>A0A401NPM1</accession>
<dbReference type="GO" id="GO:0005737">
    <property type="term" value="C:cytoplasm"/>
    <property type="evidence" value="ECO:0007669"/>
    <property type="project" value="TreeGrafter"/>
</dbReference>
<dbReference type="SUPFAM" id="SSF50939">
    <property type="entry name" value="Sialidases"/>
    <property type="match status" value="1"/>
</dbReference>
<evidence type="ECO:0000313" key="8">
    <source>
        <dbReference type="Proteomes" id="UP000288216"/>
    </source>
</evidence>
<dbReference type="CDD" id="cd15482">
    <property type="entry name" value="Sialidase_non-viral"/>
    <property type="match status" value="1"/>
</dbReference>
<feature type="domain" description="Sialidase" evidence="6">
    <location>
        <begin position="57"/>
        <end position="380"/>
    </location>
</feature>
<name>A0A401NPM1_SCYTO</name>
<comment type="catalytic activity">
    <reaction evidence="1">
        <text>Hydrolysis of alpha-(2-&gt;3)-, alpha-(2-&gt;6)-, alpha-(2-&gt;8)- glycosidic linkages of terminal sialic acid residues in oligosaccharides, glycoproteins, glycolipids, colominic acid and synthetic substrates.</text>
        <dbReference type="EC" id="3.2.1.18"/>
    </reaction>
</comment>
<evidence type="ECO:0000256" key="1">
    <source>
        <dbReference type="ARBA" id="ARBA00000427"/>
    </source>
</evidence>
<dbReference type="Gene3D" id="2.120.10.10">
    <property type="match status" value="1"/>
</dbReference>
<dbReference type="PANTHER" id="PTHR10628:SF29">
    <property type="entry name" value="EXO-ALPHA-SIALIDASE"/>
    <property type="match status" value="1"/>
</dbReference>
<evidence type="ECO:0000259" key="6">
    <source>
        <dbReference type="Pfam" id="PF13088"/>
    </source>
</evidence>
<evidence type="ECO:0000256" key="2">
    <source>
        <dbReference type="ARBA" id="ARBA00009348"/>
    </source>
</evidence>
<evidence type="ECO:0000256" key="4">
    <source>
        <dbReference type="ARBA" id="ARBA00022963"/>
    </source>
</evidence>
<organism evidence="7 8">
    <name type="scientific">Scyliorhinus torazame</name>
    <name type="common">Cloudy catshark</name>
    <name type="synonym">Catulus torazame</name>
    <dbReference type="NCBI Taxonomy" id="75743"/>
    <lineage>
        <taxon>Eukaryota</taxon>
        <taxon>Metazoa</taxon>
        <taxon>Chordata</taxon>
        <taxon>Craniata</taxon>
        <taxon>Vertebrata</taxon>
        <taxon>Chondrichthyes</taxon>
        <taxon>Elasmobranchii</taxon>
        <taxon>Galeomorphii</taxon>
        <taxon>Galeoidea</taxon>
        <taxon>Carcharhiniformes</taxon>
        <taxon>Scyliorhinidae</taxon>
        <taxon>Scyliorhinus</taxon>
    </lineage>
</organism>
<dbReference type="GO" id="GO:0006689">
    <property type="term" value="P:ganglioside catabolic process"/>
    <property type="evidence" value="ECO:0007669"/>
    <property type="project" value="TreeGrafter"/>
</dbReference>
<dbReference type="AlphaFoldDB" id="A0A401NPM1"/>
<dbReference type="GO" id="GO:0004308">
    <property type="term" value="F:exo-alpha-sialidase activity"/>
    <property type="evidence" value="ECO:0007669"/>
    <property type="project" value="UniProtKB-EC"/>
</dbReference>
<comment type="similarity">
    <text evidence="2">Belongs to the glycosyl hydrolase 33 family.</text>
</comment>
<proteinExistence type="inferred from homology"/>
<dbReference type="OrthoDB" id="2739686at2759"/>
<dbReference type="Pfam" id="PF13088">
    <property type="entry name" value="BNR_2"/>
    <property type="match status" value="1"/>
</dbReference>
<evidence type="ECO:0000313" key="7">
    <source>
        <dbReference type="EMBL" id="GCB62835.1"/>
    </source>
</evidence>
<dbReference type="EMBL" id="BFAA01007846">
    <property type="protein sequence ID" value="GCB62835.1"/>
    <property type="molecule type" value="Genomic_DNA"/>
</dbReference>
<keyword evidence="4" id="KW-0442">Lipid degradation</keyword>
<keyword evidence="4" id="KW-0443">Lipid metabolism</keyword>
<gene>
    <name evidence="7" type="ORF">scyTo_0014547</name>
</gene>